<feature type="domain" description="Ig-like" evidence="13">
    <location>
        <begin position="193"/>
        <end position="290"/>
    </location>
</feature>
<protein>
    <recommendedName>
        <fullName evidence="13">Ig-like domain-containing protein</fullName>
    </recommendedName>
</protein>
<dbReference type="SUPFAM" id="SSF48726">
    <property type="entry name" value="Immunoglobulin"/>
    <property type="match status" value="2"/>
</dbReference>
<dbReference type="InterPro" id="IPR007110">
    <property type="entry name" value="Ig-like_dom"/>
</dbReference>
<keyword evidence="4 12" id="KW-0732">Signal</keyword>
<feature type="transmembrane region" description="Helical" evidence="11">
    <location>
        <begin position="147"/>
        <end position="170"/>
    </location>
</feature>
<dbReference type="Gene3D" id="2.60.40.10">
    <property type="entry name" value="Immunoglobulins"/>
    <property type="match status" value="2"/>
</dbReference>
<accession>A0A673GFG5</accession>
<comment type="subcellular location">
    <subcellularLocation>
        <location evidence="1">Cell membrane</location>
        <topology evidence="1">Single-pass type I membrane protein</topology>
    </subcellularLocation>
</comment>
<dbReference type="InterPro" id="IPR051713">
    <property type="entry name" value="T-cell_Activation_Regulation"/>
</dbReference>
<evidence type="ECO:0000256" key="8">
    <source>
        <dbReference type="ARBA" id="ARBA00023170"/>
    </source>
</evidence>
<dbReference type="Ensembl" id="ENSSRHT00000012959.1">
    <property type="protein sequence ID" value="ENSSRHP00000012501.1"/>
    <property type="gene ID" value="ENSSRHG00000007138.1"/>
</dbReference>
<dbReference type="InterPro" id="IPR003599">
    <property type="entry name" value="Ig_sub"/>
</dbReference>
<keyword evidence="7" id="KW-1015">Disulfide bond</keyword>
<sequence>MLLKNPIFVLCLLAWCQAVETLTELTNLGQNVSINCDLEEKEIYWMLLKLPNRPVMILRLFSTSPTPFYYDASFRPKYSVHPKHHLFIKNVTLDELGVYYCMTTEAPPKFSNGTRLHIIVHFLTNTTNSGTNNITAVRSSAGSISGALILCLFLPIGVSGNLLIIWSILARTRQLKVSVISVSLQVIVEGFIGGSVVLPCSSTQHDLELQDINVHWRHNGSKYVYDITKCKDSLEQQDPRYKNRAQTFPEEYERRNFSIKLINLTRADAGEFSCFITHSSYSKQETVRLKRTQAPLEGQVSNCLFLLYSRMRS</sequence>
<dbReference type="GO" id="GO:0042102">
    <property type="term" value="P:positive regulation of T cell proliferation"/>
    <property type="evidence" value="ECO:0007669"/>
    <property type="project" value="TreeGrafter"/>
</dbReference>
<dbReference type="InterPro" id="IPR036179">
    <property type="entry name" value="Ig-like_dom_sf"/>
</dbReference>
<dbReference type="GO" id="GO:0031295">
    <property type="term" value="P:T cell costimulation"/>
    <property type="evidence" value="ECO:0007669"/>
    <property type="project" value="TreeGrafter"/>
</dbReference>
<evidence type="ECO:0000256" key="5">
    <source>
        <dbReference type="ARBA" id="ARBA00022989"/>
    </source>
</evidence>
<evidence type="ECO:0000256" key="7">
    <source>
        <dbReference type="ARBA" id="ARBA00023157"/>
    </source>
</evidence>
<dbReference type="Pfam" id="PF00047">
    <property type="entry name" value="ig"/>
    <property type="match status" value="1"/>
</dbReference>
<dbReference type="InterPro" id="IPR013151">
    <property type="entry name" value="Immunoglobulin_dom"/>
</dbReference>
<dbReference type="PANTHER" id="PTHR25466">
    <property type="entry name" value="T-LYMPHOCYTE ACTIVATION ANTIGEN"/>
    <property type="match status" value="1"/>
</dbReference>
<evidence type="ECO:0000256" key="1">
    <source>
        <dbReference type="ARBA" id="ARBA00004251"/>
    </source>
</evidence>
<evidence type="ECO:0000256" key="3">
    <source>
        <dbReference type="ARBA" id="ARBA00022692"/>
    </source>
</evidence>
<dbReference type="GO" id="GO:0071222">
    <property type="term" value="P:cellular response to lipopolysaccharide"/>
    <property type="evidence" value="ECO:0007669"/>
    <property type="project" value="TreeGrafter"/>
</dbReference>
<reference evidence="14" key="2">
    <citation type="submission" date="2025-09" db="UniProtKB">
        <authorList>
            <consortium name="Ensembl"/>
        </authorList>
    </citation>
    <scope>IDENTIFICATION</scope>
</reference>
<dbReference type="PANTHER" id="PTHR25466:SF14">
    <property type="entry name" value="BUTYROPHILIN SUBFAMILY 2 MEMBER A2-LIKE-RELATED"/>
    <property type="match status" value="1"/>
</dbReference>
<feature type="signal peptide" evidence="12">
    <location>
        <begin position="1"/>
        <end position="21"/>
    </location>
</feature>
<dbReference type="FunFam" id="2.60.40.10:FF:000142">
    <property type="entry name" value="V-set domain-containing T-cell activation inhibitor 1"/>
    <property type="match status" value="1"/>
</dbReference>
<keyword evidence="2" id="KW-1003">Cell membrane</keyword>
<dbReference type="InterPro" id="IPR013783">
    <property type="entry name" value="Ig-like_fold"/>
</dbReference>
<keyword evidence="6 11" id="KW-0472">Membrane</keyword>
<keyword evidence="10" id="KW-0393">Immunoglobulin domain</keyword>
<evidence type="ECO:0000256" key="10">
    <source>
        <dbReference type="ARBA" id="ARBA00023319"/>
    </source>
</evidence>
<evidence type="ECO:0000313" key="15">
    <source>
        <dbReference type="Proteomes" id="UP000472270"/>
    </source>
</evidence>
<dbReference type="GO" id="GO:0006955">
    <property type="term" value="P:immune response"/>
    <property type="evidence" value="ECO:0007669"/>
    <property type="project" value="TreeGrafter"/>
</dbReference>
<reference evidence="14" key="1">
    <citation type="submission" date="2025-08" db="UniProtKB">
        <authorList>
            <consortium name="Ensembl"/>
        </authorList>
    </citation>
    <scope>IDENTIFICATION</scope>
</reference>
<feature type="chain" id="PRO_5025600600" description="Ig-like domain-containing protein" evidence="12">
    <location>
        <begin position="22"/>
        <end position="313"/>
    </location>
</feature>
<name>A0A673GFG5_9TELE</name>
<keyword evidence="8" id="KW-0675">Receptor</keyword>
<dbReference type="GO" id="GO:0009897">
    <property type="term" value="C:external side of plasma membrane"/>
    <property type="evidence" value="ECO:0007669"/>
    <property type="project" value="TreeGrafter"/>
</dbReference>
<dbReference type="InterPro" id="IPR013106">
    <property type="entry name" value="Ig_V-set"/>
</dbReference>
<organism evidence="14 15">
    <name type="scientific">Sinocyclocheilus rhinocerous</name>
    <dbReference type="NCBI Taxonomy" id="307959"/>
    <lineage>
        <taxon>Eukaryota</taxon>
        <taxon>Metazoa</taxon>
        <taxon>Chordata</taxon>
        <taxon>Craniata</taxon>
        <taxon>Vertebrata</taxon>
        <taxon>Euteleostomi</taxon>
        <taxon>Actinopterygii</taxon>
        <taxon>Neopterygii</taxon>
        <taxon>Teleostei</taxon>
        <taxon>Ostariophysi</taxon>
        <taxon>Cypriniformes</taxon>
        <taxon>Cyprinidae</taxon>
        <taxon>Cyprininae</taxon>
        <taxon>Sinocyclocheilus</taxon>
    </lineage>
</organism>
<keyword evidence="9" id="KW-0325">Glycoprotein</keyword>
<dbReference type="PROSITE" id="PS50835">
    <property type="entry name" value="IG_LIKE"/>
    <property type="match status" value="1"/>
</dbReference>
<evidence type="ECO:0000256" key="6">
    <source>
        <dbReference type="ARBA" id="ARBA00023136"/>
    </source>
</evidence>
<evidence type="ECO:0000313" key="14">
    <source>
        <dbReference type="Ensembl" id="ENSSRHP00000012501.1"/>
    </source>
</evidence>
<dbReference type="GO" id="GO:0042130">
    <property type="term" value="P:negative regulation of T cell proliferation"/>
    <property type="evidence" value="ECO:0007669"/>
    <property type="project" value="TreeGrafter"/>
</dbReference>
<dbReference type="AlphaFoldDB" id="A0A673GFG5"/>
<proteinExistence type="predicted"/>
<evidence type="ECO:0000256" key="4">
    <source>
        <dbReference type="ARBA" id="ARBA00022729"/>
    </source>
</evidence>
<evidence type="ECO:0000256" key="11">
    <source>
        <dbReference type="SAM" id="Phobius"/>
    </source>
</evidence>
<keyword evidence="3 11" id="KW-0812">Transmembrane</keyword>
<keyword evidence="15" id="KW-1185">Reference proteome</keyword>
<keyword evidence="5 11" id="KW-1133">Transmembrane helix</keyword>
<evidence type="ECO:0000256" key="9">
    <source>
        <dbReference type="ARBA" id="ARBA00023180"/>
    </source>
</evidence>
<dbReference type="Pfam" id="PF07686">
    <property type="entry name" value="V-set"/>
    <property type="match status" value="1"/>
</dbReference>
<evidence type="ECO:0000256" key="2">
    <source>
        <dbReference type="ARBA" id="ARBA00022475"/>
    </source>
</evidence>
<evidence type="ECO:0000259" key="13">
    <source>
        <dbReference type="PROSITE" id="PS50835"/>
    </source>
</evidence>
<dbReference type="Proteomes" id="UP000472270">
    <property type="component" value="Unassembled WGS sequence"/>
</dbReference>
<dbReference type="SMART" id="SM00409">
    <property type="entry name" value="IG"/>
    <property type="match status" value="2"/>
</dbReference>
<evidence type="ECO:0000256" key="12">
    <source>
        <dbReference type="SAM" id="SignalP"/>
    </source>
</evidence>
<dbReference type="GO" id="GO:0007166">
    <property type="term" value="P:cell surface receptor signaling pathway"/>
    <property type="evidence" value="ECO:0007669"/>
    <property type="project" value="TreeGrafter"/>
</dbReference>